<evidence type="ECO:0000259" key="2">
    <source>
        <dbReference type="Pfam" id="PF13304"/>
    </source>
</evidence>
<dbReference type="SUPFAM" id="SSF52540">
    <property type="entry name" value="P-loop containing nucleoside triphosphate hydrolases"/>
    <property type="match status" value="1"/>
</dbReference>
<dbReference type="InterPro" id="IPR014555">
    <property type="entry name" value="RecF-like"/>
</dbReference>
<accession>A0ABX2QZ77</accession>
<gene>
    <name evidence="3" type="ORF">HX871_21260</name>
</gene>
<dbReference type="Gene3D" id="3.40.50.300">
    <property type="entry name" value="P-loop containing nucleotide triphosphate hydrolases"/>
    <property type="match status" value="1"/>
</dbReference>
<dbReference type="PANTHER" id="PTHR43581">
    <property type="entry name" value="ATP/GTP PHOSPHATASE"/>
    <property type="match status" value="1"/>
</dbReference>
<sequence>MLKNIEIKNFKTIDRLKLELGRTNVFIGENGAGKSNILEAIALAAAANSGKLDNEFLFPRGIRITSAPLMRPQFDDENQTSPIMIKTTDHNGITAAFELNNDNKEYSTWTCKTTHKGFNEENFYNETINEVVNNNTILLDELREAINQLESLIESANNSPSKTVSLPRDNVLVKINRHTKNRLSSLLPEINNFAIFSPETSTLRKFDAEGQIEPLGICGEGLQKLLLVLSKDDPETLDSVKNTLSIFGWFEDLHFSSAAGTSHSNIEVIDRFFRSESRYLDIRSANEGFLYIMFYATLFASKLCPQFFAIDNIENSLNPKLCAHLITEIHKISVKANKQSILTTHNPAILDGLNLDDDDQRLFAVQRNPDGYTRIKRIYKKKGSDLKLSEMFMRGVIGGLPKGF</sequence>
<dbReference type="RefSeq" id="WP_177060942.1">
    <property type="nucleotide sequence ID" value="NZ_JACARY010000046.1"/>
</dbReference>
<dbReference type="InterPro" id="IPR027417">
    <property type="entry name" value="P-loop_NTPase"/>
</dbReference>
<evidence type="ECO:0000256" key="1">
    <source>
        <dbReference type="SAM" id="Coils"/>
    </source>
</evidence>
<dbReference type="PANTHER" id="PTHR43581:SF4">
    <property type="entry name" value="ATP_GTP PHOSPHATASE"/>
    <property type="match status" value="1"/>
</dbReference>
<dbReference type="InterPro" id="IPR003959">
    <property type="entry name" value="ATPase_AAA_core"/>
</dbReference>
<dbReference type="InterPro" id="IPR051396">
    <property type="entry name" value="Bact_Antivir_Def_Nuclease"/>
</dbReference>
<keyword evidence="4" id="KW-1185">Reference proteome</keyword>
<dbReference type="EMBL" id="JACARY010000046">
    <property type="protein sequence ID" value="NWD96962.1"/>
    <property type="molecule type" value="Genomic_DNA"/>
</dbReference>
<evidence type="ECO:0000313" key="4">
    <source>
        <dbReference type="Proteomes" id="UP000572863"/>
    </source>
</evidence>
<reference evidence="3 4" key="1">
    <citation type="submission" date="2020-04" db="EMBL/GenBank/DDBJ databases">
        <title>Molecular characterization of pseudomonads from Agaricus bisporus reveal novel blotch 2 pathogens in Western Europe.</title>
        <authorList>
            <person name="Taparia T."/>
            <person name="Krijger M."/>
            <person name="Haynes E."/>
            <person name="Elpinstone J.G."/>
            <person name="Noble R."/>
            <person name="Van Der Wolf J."/>
        </authorList>
    </citation>
    <scope>NUCLEOTIDE SEQUENCE [LARGE SCALE GENOMIC DNA]</scope>
    <source>
        <strain evidence="3 4">P7774</strain>
    </source>
</reference>
<protein>
    <submittedName>
        <fullName evidence="3">AAA family ATPase</fullName>
    </submittedName>
</protein>
<evidence type="ECO:0000313" key="3">
    <source>
        <dbReference type="EMBL" id="NWD96962.1"/>
    </source>
</evidence>
<comment type="caution">
    <text evidence="3">The sequence shown here is derived from an EMBL/GenBank/DDBJ whole genome shotgun (WGS) entry which is preliminary data.</text>
</comment>
<organism evidence="3 4">
    <name type="scientific">Pseudomonas reactans</name>
    <dbReference type="NCBI Taxonomy" id="117680"/>
    <lineage>
        <taxon>Bacteria</taxon>
        <taxon>Pseudomonadati</taxon>
        <taxon>Pseudomonadota</taxon>
        <taxon>Gammaproteobacteria</taxon>
        <taxon>Pseudomonadales</taxon>
        <taxon>Pseudomonadaceae</taxon>
        <taxon>Pseudomonas</taxon>
    </lineage>
</organism>
<keyword evidence="1" id="KW-0175">Coiled coil</keyword>
<feature type="domain" description="ATPase AAA-type core" evidence="2">
    <location>
        <begin position="24"/>
        <end position="351"/>
    </location>
</feature>
<dbReference type="Pfam" id="PF13304">
    <property type="entry name" value="AAA_21"/>
    <property type="match status" value="1"/>
</dbReference>
<dbReference type="PIRSF" id="PIRSF029347">
    <property type="entry name" value="RecF"/>
    <property type="match status" value="1"/>
</dbReference>
<proteinExistence type="predicted"/>
<name>A0ABX2QZ77_9PSED</name>
<dbReference type="Proteomes" id="UP000572863">
    <property type="component" value="Unassembled WGS sequence"/>
</dbReference>
<feature type="coiled-coil region" evidence="1">
    <location>
        <begin position="128"/>
        <end position="159"/>
    </location>
</feature>